<dbReference type="InterPro" id="IPR046338">
    <property type="entry name" value="GAIN_dom_sf"/>
</dbReference>
<evidence type="ECO:0000256" key="9">
    <source>
        <dbReference type="ARBA" id="ARBA00023157"/>
    </source>
</evidence>
<comment type="caution">
    <text evidence="10">Lacks conserved residue(s) required for the propagation of feature annotation.</text>
</comment>
<dbReference type="PROSITE" id="PS50261">
    <property type="entry name" value="G_PROTEIN_RECEP_F2_4"/>
    <property type="match status" value="1"/>
</dbReference>
<evidence type="ECO:0000256" key="3">
    <source>
        <dbReference type="ARBA" id="ARBA00022692"/>
    </source>
</evidence>
<evidence type="ECO:0000256" key="4">
    <source>
        <dbReference type="ARBA" id="ARBA00022729"/>
    </source>
</evidence>
<dbReference type="PROSITE" id="PS50221">
    <property type="entry name" value="GAIN_B"/>
    <property type="match status" value="1"/>
</dbReference>
<dbReference type="InterPro" id="IPR017981">
    <property type="entry name" value="GPCR_2-like_7TM"/>
</dbReference>
<keyword evidence="6" id="KW-0106">Calcium</keyword>
<feature type="transmembrane region" description="Helical" evidence="11">
    <location>
        <begin position="6057"/>
        <end position="6078"/>
    </location>
</feature>
<dbReference type="SUPFAM" id="SSF141072">
    <property type="entry name" value="CalX-like"/>
    <property type="match status" value="36"/>
</dbReference>
<dbReference type="Pfam" id="PF13385">
    <property type="entry name" value="Laminin_G_3"/>
    <property type="match status" value="1"/>
</dbReference>
<evidence type="ECO:0000313" key="16">
    <source>
        <dbReference type="RefSeq" id="XP_035824068.1"/>
    </source>
</evidence>
<dbReference type="PANTHER" id="PTHR46682:SF1">
    <property type="entry name" value="ADHESION G-PROTEIN COUPLED RECEPTOR V1"/>
    <property type="match status" value="1"/>
</dbReference>
<dbReference type="PROSITE" id="PS50025">
    <property type="entry name" value="LAM_G_DOMAIN"/>
    <property type="match status" value="1"/>
</dbReference>
<keyword evidence="8 11" id="KW-0472">Membrane</keyword>
<evidence type="ECO:0000256" key="11">
    <source>
        <dbReference type="SAM" id="Phobius"/>
    </source>
</evidence>
<dbReference type="CDD" id="cd13952">
    <property type="entry name" value="7tm_classB"/>
    <property type="match status" value="1"/>
</dbReference>
<feature type="transmembrane region" description="Helical" evidence="11">
    <location>
        <begin position="5915"/>
        <end position="5932"/>
    </location>
</feature>
<evidence type="ECO:0000256" key="1">
    <source>
        <dbReference type="ARBA" id="ARBA00004141"/>
    </source>
</evidence>
<evidence type="ECO:0000259" key="13">
    <source>
        <dbReference type="PROSITE" id="PS50221"/>
    </source>
</evidence>
<keyword evidence="9" id="KW-1015">Disulfide bond</keyword>
<dbReference type="SMART" id="SM00237">
    <property type="entry name" value="Calx_beta"/>
    <property type="match status" value="21"/>
</dbReference>
<dbReference type="Gene3D" id="2.60.120.200">
    <property type="match status" value="1"/>
</dbReference>
<sequence>MYVFDPNVRIGANSRLRVTIAASDDAYGVFVLIQGSGIYRRSFDLWSSQCCSKLGLLLPFMTTQPSPMIVKERSYTYIANVKIQRQVAYFETVEVNFQVNSTSDSGLLGDDILPVSGSITFQPEVKEANIPLQIRIDETSTISALRLEVQLVHVYPLMYYFMFPTSKQEPEDNESFFVRLTSASRNAKVDPRAVEVIIAANDAPLKFSQAQYRFEEGPGDKTVSIEVTRGVAEDGIGTIGPIDKKVTVSFSFSSKSAHSSSDFTGKDGSLTFAPGETSKFISFVVRDDNLPEIEEFFTVRLKDVDEMLATTDDHVNMLLCVLFFSDGQNEAVISLTIVQDNTPEPAEKFQLMLQTAFVTGNARVEGISTAFLLLEDSDNVYGTVEFGPGTDHKLVTVSISCEVARNYIIDLNGNLFKSSYLYFVMPQTLLVVSAKVCFLYRTININASKLDIEATLPEGEDPIVISFELQPTTFLVVGGEFQATITELGFEIGDQVGQSARSSCRGHPHNSKSFLFSDPKFGAYNSPQLGTRKQVTVIVSSMEANGETGFFNVTSQVVDEPESGVTQASQASPPSFSPSLIFLLRMRHAHEKNNEKMPKMSDMCMSEASLFIGILPDDTPELDEVMVVTLESIEPFDTQRLRLGSTSVSITVRANDNPGGVIEFSSLMNLSYSVSEGVETINVIAERTGGTLEESSVQYSVVPNGNEEFFGGTKILYFPPGVKQATGRILAKEDGIPEVLFFYSYRCKYERYFLELSPVGSAVLGERTRITIRVAGSDNPYGVIQFFNSPMAVYTSEGQPGEQLEVSIQVQRDLGTFGTVQVPWTVTPAGQTDLTPPSGTLVFEPGQADKNITLTVVNDELPEPDETFALQLSAPDGGAVAGSPMVATITVLENDNPVEFSDPLIYTLEPSDVSLTIVRRGKLENPSTVYYRTLDGSASMLDQDYRPVQIQELVFSPGEREKVITIVVWEDDVPEGNETFSVQLFDVSGDLITTEDSTATIVILANDDAYGVFKFAPPAQGEVEEGSTVFFDIIRDRGTFGSVRVFWELRTLNNIKLAPNDGFEVTSGQMDFDPQESRRPLGITPLADEVPEKAEQFLLVLTQVEVLSGLDTAGLASLASKDLVATVNVAASDDPYGRMAFASEARELSVAEDVYPGNEASRQARFVVERRQGTQDQVKVLWEIFSDQVGGNLPPVHDLLFISQWPGSMNDVTEKRRLGTMTPALLFSGAFGKKNSSYVTVAQSDIPNVSEATDGFTLSAWIQPLIAANGYIFAHCTADGLTHFYSLKITTSDTVSYLQFRLSTLAQPSVVIDVESSTVIQDGQWHHVAVAVGNTSVALYIDGKVVGSRRYAYLNVSVPIRSLFINCQFQHFFASLYRAIVESSVPTGGVLLVGAQPPGTDIFAGYMQDVRIFMRAFESRYCFKIHLSLCYHHRHNGCPAHYFCLCSAIAELYATAPTDDINPISGTLTYGSGVRSQSFSISSVPDIEEEGREVFIVALLDATGGATLSVTDSRTTLSGDLLIILLLLSYSQALSHSYFLKSDNANGLFGFEQQCVPVRTQFENETVVCTVVRDRGDDGSVTVSWVVEQRLGQGTLVDASADFEQNSGSIVFGPGERKKNFEVRVKQETTPELDEIFQIRLTSVTSSDGFVGSTNVSGASIDSTREVSQLVVEENDYPYGLLQFSDQPGVIPTSGIMIEPVTSTVQVSVSEEGGLIPLIVQRAQGTLGTVRAEWRTTDRTALSEGKSPPDYVLEGAVGSIVMGPGEIFAFVNVTVKDNSLPEAAKMFEVELLNPSGGAALGPGALAEVNIEASDGAFGIFQFADSALDIKAPEEDGDTFNIVRLQVLRFGGLIGLSKVSWEVRENEDDGLDVIDRRGLLEFEPGLASANIELQIRGDTVPELDEVVTVKLINSLGGQLGDPLKRTATVTILANDDPYGKFVVPSSSRHLTVQESLQDVRVIVQREGGAFGSVEVDYVTLARSENYPFLPGPVLRASSSSDYLPTQGTLSFTEDQTVAEFTVRILDDSEPEQDESVFVRLTAVRLVQAAQLNPVPSSPRLGQNSETYSQIIIASNDDANGRLDLSVSSLTVEESDPTPDINIVRSGGTFGEVSVGFSVIDGTARLNLDYVILSSFVTLAPGEVKKRLPLEIIDDRVPELSETFSVILTSRVTGGALLGDRFRTDVTILPSDDPNGVFNFVSEGMTVEEGNQAVKVEITVIRTGGSIDVVAVGWEAFLNGQEPSDDISPTSGSLFFVTNDGSLKISLNVLPDDVPEGTENIEIRLVNASNGGRIGDKSTFVLTIPPNDSPHGSVELSSAVFSVQEDPAQGPQSVQIVRSGGVFGQIKVFYSTSAMTIVDMVERNGGDNLDMFLAPVEGVAPEQGTQVDVSRSNDTLESCSAACIMTSQCSSFQHQRTETGIICSWFSTTFAASSLLAGANSSYYEKEMDKIKELEMVQARPGEDFDVVTQNSVLMEDGQSTRSIPVPVINDALPELDERFFLRLTRIEVNDQDLTSSDAPTLGEQTESIVVISTNDNAFGAFRVFSPSAGEGVRRVEVQETDRLAVDLIIERQGGSIGLVSVEWGVSLSGRTATYGQDYIADGATLIFDIEQTRKVITLTILDDNIPEDDEELTVVLSSPRGGATLSTENTITVVILANDIVAGQLSFEPTSVLANEGDSAELKVKRSSPAHGTVTADWFIEGKNGLNPAQGFQTISGSLTYLPGETEKTVQLVTLSDDTPEVDEEYTITLRNIQTQGVGPTGAAELDPSFGTVLLTIAGSNNPHGIFQLSLTSPQIKIQESDIEPSIQVDRKFGAIGVVRVYYEVVQGALKPFGTQRSPANAGQDFVAVNPGFIDVQDGEASGTIVFTVIDDVIPEIDEVFVLRLTRVELIDSTNNESPPALATNGTETEIIIGANDGAQGIIQFAPDSRNVTVSEQGQNISLTVLRGGGTFGQVSVFYYSQAITETTVQSADFEMMASELEFAEGESRKSIVITIIDDTEPEPDEVFEVILASPKNGAVLGDKVRASVTILENDVSGGVISFDTVDTIELSELSDGNPSNSKAEILITRGPGSFGEVNVAFTVTTPLGQVSQDVSPSVGTVTLTDRQTSAVLTLEAVDDDEPETEEDFTLSLQSVTGTAVLGQITSRAVKVAASDAPYGLLEMFTTDGRASSVSVEETFDWLKFDVVRTQGVRGRTTVDVVTLPGSATTGIDPSRVVLAPMAEAEGVMTTCWHQINVEDNVYLVMLTSLPSDTQLAALLPTSASVGPGQSVLYRWQGQLAYVKSFNTDGATAATSFDIGDSTYLVVANSGREGKRQVSSLVYRISPEGDMEQVQGLPTSGATDVEYFNHGSAHFLFVTNSMDDQSRSAIASHLYEWDSALARFTSAPKQLVPTLYAQSVTSFKTDGFTFVAVANYRDMSTGSYEISSVVYQMESDFSLVQHQQLSTQGAISITHAAGQGSHLLVVACNQQNEVSTPQDSAVYRWDSLSRAFVLHQSIATSRAQKVTSLTTNAGSDFLIFANAVGKSEMFVWDIETSLFRSAWKGSPYLSLDPLSIRQRTDSLYLIAASSNDGRETPVIYQIAQVSEKSDYVPRRVTMIFEPGQTSLQTSVVILTDEVPEDTDNFSVALTSPTGGAELGERTTVSVDILSNDDAHGVIEFSQDSLSMAVEETDDADNTVHLIVIRRLGYYGRVTIAWQATGDHSGVGDITPLAGQVEFGNGQTVATISLTIRDDQEAEFAEVTYVRLTEVVESGTDLDARGAKLGDNTLAVVTVLANDSPHGVVAWETTGVTVLEPDGTDQSVQLIVTRKQGLERSIRIYYVTSVSPRLPESEQAISGEDFVASQGSVVMEEGVSKTAIVVVIKQDSIPEAAETFLVNLTSVTLLGADAGDAGPSIAVGEGVMEVTITENDNARGVVEMDVKTNIEGRLDVYEEYNKNVTITLPLKRLVGFFGSVTVTWQADPGEADALDYTPGGGTVKFDDQQKTANISITILDDSLPEDMETFEVKLIQVSGDAGLGISRSVRIAILKNDSPSGLFRFATSEVETKESLTTSDEQGQAILVVQRIQGTQGLVNVKWRLSADGASDFMPPLEGEVAFIQGEVEKTMVLQTRPDTVLEGRKEFVVSLVSASNNADISPTDGDCKVIILPDPGASGRVSILPEFRTVFIGEPGESSPGYAGEAEVRLTRGTGIFGEILVTWAITPRDVSAFLQVEGTVKFLDLQQTASIILQTRDDNIPELQKSFTLQISSASGGAVVSSVSGEYTANIVFVASDYPHGLVQFSLPEIVTVTEDQGQVRLTATRGKGLHGELRVAYTTTADTAKAYEDFLPSAGTLTFLPSVSSQTIDVSLVPDDIPEGPEDFYVYLTSVVLVNDNNDYSMVSGLSRDMAPALGTLVVKVVRIDINDNAQGTIQFESENFEVREESGLASIPVVRVGGRFGRVTVEYATEMLTATVDVDYLEASGDLILDDGVDMVKINVTLRDDTEMEPSETFKVVLTAPTGGASLGDASTCMVTILKSDFPNGRFAFRGDTELSLENPEQERREALFIERTGGVLGQQQVFWRIMGPNNPDLQLEDTSDISSTNGDRQVTSGSLMWSSGEAGEKSLSLDIKPYTTWEVEKSFVVELYRVTGSPAGIGDGDVDEEMGHVIIKIQRFGDPNGIIGFTGAAAQNRQVVEPDGVSSLTLLFPIARRSATGVTGNMQIYWEVRGAKLEDSDIQPLEGSIILAEGKREGQISLQILPDELPELTETYTVALVRIEGGANIDSEHNTSTFSIRFNDHPHGEFGILPQFQMIEVDASDLSRKVRLNFTRYYGTFGDVILTFTISYDVSSSGVALELNTGTLRFAEGQREGITLVGITGNGFLRLGSTFTVYITEVQYLGAGMAEAPSIRAGESKAQVEVPALAANTELSFASDIAFVKEEDRILTVQLKRFGTYGNLVADWLSGYSAAGRPDGVANGETNPSIGSVNFAHGQEEASVSVQVLPQVEQAEVFVLRLPRAPQSLVSGGARLAMTDLIVRADPSGLIRFSDDSLTPQVSELDGQITLTIWRLYGSEGRIAVYYQTVADTSLSGLDYQSVPDSVVSMDPLQTVATISVQVYQDNIPEQAEKFYVNLTRVELFPTPTQPVQSPRVSRLNSLSHVTISESNDPYGILWLRPTETRVAESFTSVTLTVVRTGGLFGAVSVVVRTVGGGESWTSQIAARDSGNNDTIADVLGKRNSREVAIGGLDYDVLNQAVEFKANEREQLVTLTILEDNLAEAAETVLVYLTQPVGGARIALGAPDGGQKGYAIVTIEASDLSNGLIGFRESSKKVEVDEDSSPRFALKLIRLQSYFGTVVVKWRAKSSLSGTVTAELVNQLNKTEGEVLCAPDETECDLYIELKDDTDPEEKFTFYVELMSAATDARLIEDSTIAEVTILPSDDVRGLIQFAPNYRLVTVGENDRTVRLAVERTKGRDYEVSATYTTVQMSQRVLVAGTYVYPALDAQDFRGQTGSLLFPPQSQELEFMDVSLTPVLASDNPLPKQFFITLSSPTNGARVNQDANTAIVRIVKEDDVGIWNILPLGGGDGNLDNAEIITAVGQLDQIAEDDDLSKENLNLIEDVLDQVNTEGVQRKFPQEVTTAVRNLYCKLLDPESADARKGRNSLTDRLEGFAYTLLTGISCPPPVNFDMESTQCANVKISAGRWTPDRLTNHRFNVQSEDNLRAPEVLPVSDTSQDGTNDECVDFHLLEYSSQTWFDNGENGDPILNERVLGFGLKDVPSQRTQDPVKFRIHTQRRRVAAKSAECVYFDTGSEKWVNPTDVCKVTNDLSSGDDDFVDCECNHMSSYAVVATTRDEDIIGYVVWFYVTCFICMSCIIIAVAVHHVCFSAATFSASLHMHFLMAIFFTLLCLVIDAFLSPDEILAFSPDGDNADCIAMGVFLHYFFLAQYTWIATQAINFWKVLIMNDEHTERYYIIFFIIGWGVPLILVAIFYTVTYIIFKNHTDLNEDFIYGDVNRNGEICFITNEFAALAGILAPVLLVLLVLAFVFIKAYQISSQWMLYDDLYRGRTNSREIPLILLIWALLLLSNLWLGLHMIYGHLWMMVLFAITALILAILILVIYAVFRNPLFAKWLGPVKSSYSLSSDVPPYPPQDHQFNHYVNAASIKGSRTSLLNEAWERNTVGGQSRMTVKRALPSQVYIDPPMAVVSPAATIESDSPDFDDLIYALKMGRSLTPSELSRSFDDDISQLSVVLDRYETKRIDIADTHL</sequence>
<dbReference type="InterPro" id="IPR057244">
    <property type="entry name" value="GAIN_B"/>
</dbReference>
<dbReference type="InterPro" id="IPR000832">
    <property type="entry name" value="GPCR_2_secretin-like"/>
</dbReference>
<name>A0ABM1VNS6_APLCA</name>
<comment type="subcellular location">
    <subcellularLocation>
        <location evidence="2">Cell projection</location>
        <location evidence="2">Stereocilium</location>
    </subcellularLocation>
    <subcellularLocation>
        <location evidence="1">Membrane</location>
        <topology evidence="1">Multi-pass membrane protein</topology>
    </subcellularLocation>
</comment>
<keyword evidence="7 11" id="KW-1133">Transmembrane helix</keyword>
<dbReference type="GeneID" id="101854392"/>
<dbReference type="InterPro" id="IPR001791">
    <property type="entry name" value="Laminin_G"/>
</dbReference>
<feature type="domain" description="Laminin G" evidence="12">
    <location>
        <begin position="1228"/>
        <end position="1438"/>
    </location>
</feature>
<evidence type="ECO:0000256" key="6">
    <source>
        <dbReference type="ARBA" id="ARBA00022837"/>
    </source>
</evidence>
<dbReference type="RefSeq" id="XP_035824068.1">
    <property type="nucleotide sequence ID" value="XM_035968175.1"/>
</dbReference>
<gene>
    <name evidence="16" type="primary">LOC101854392</name>
</gene>
<keyword evidence="16" id="KW-0675">Receptor</keyword>
<dbReference type="Pfam" id="PF03160">
    <property type="entry name" value="Calx-beta"/>
    <property type="match status" value="33"/>
</dbReference>
<feature type="domain" description="G-protein coupled receptors family 2 profile 2" evidence="14">
    <location>
        <begin position="5841"/>
        <end position="6106"/>
    </location>
</feature>
<feature type="transmembrane region" description="Helical" evidence="11">
    <location>
        <begin position="5874"/>
        <end position="5895"/>
    </location>
</feature>
<dbReference type="InterPro" id="IPR005492">
    <property type="entry name" value="EPTP"/>
</dbReference>
<protein>
    <submittedName>
        <fullName evidence="16">Adhesion G-protein coupled receptor V1</fullName>
    </submittedName>
</protein>
<feature type="domain" description="GAIN-B" evidence="13">
    <location>
        <begin position="5686"/>
        <end position="5837"/>
    </location>
</feature>
<accession>A0ABM1VNS6</accession>
<keyword evidence="4" id="KW-0732">Signal</keyword>
<dbReference type="PANTHER" id="PTHR46682">
    <property type="entry name" value="ADHESION G-PROTEIN COUPLED RECEPTOR V1"/>
    <property type="match status" value="1"/>
</dbReference>
<evidence type="ECO:0000256" key="10">
    <source>
        <dbReference type="PROSITE-ProRule" id="PRU00122"/>
    </source>
</evidence>
<dbReference type="PROSITE" id="PS50912">
    <property type="entry name" value="EAR"/>
    <property type="match status" value="3"/>
</dbReference>
<organism evidence="15 16">
    <name type="scientific">Aplysia californica</name>
    <name type="common">California sea hare</name>
    <dbReference type="NCBI Taxonomy" id="6500"/>
    <lineage>
        <taxon>Eukaryota</taxon>
        <taxon>Metazoa</taxon>
        <taxon>Spiralia</taxon>
        <taxon>Lophotrochozoa</taxon>
        <taxon>Mollusca</taxon>
        <taxon>Gastropoda</taxon>
        <taxon>Heterobranchia</taxon>
        <taxon>Euthyneura</taxon>
        <taxon>Tectipleura</taxon>
        <taxon>Aplysiida</taxon>
        <taxon>Aplysioidea</taxon>
        <taxon>Aplysiidae</taxon>
        <taxon>Aplysia</taxon>
    </lineage>
</organism>
<proteinExistence type="predicted"/>
<dbReference type="InterPro" id="IPR038081">
    <property type="entry name" value="CalX-like_sf"/>
</dbReference>
<evidence type="ECO:0000259" key="12">
    <source>
        <dbReference type="PROSITE" id="PS50025"/>
    </source>
</evidence>
<evidence type="ECO:0000256" key="5">
    <source>
        <dbReference type="ARBA" id="ARBA00022737"/>
    </source>
</evidence>
<dbReference type="Pfam" id="PF03736">
    <property type="entry name" value="EPTP"/>
    <property type="match status" value="1"/>
</dbReference>
<reference evidence="16" key="1">
    <citation type="submission" date="2025-08" db="UniProtKB">
        <authorList>
            <consortium name="RefSeq"/>
        </authorList>
    </citation>
    <scope>IDENTIFICATION</scope>
</reference>
<dbReference type="SUPFAM" id="SSF49899">
    <property type="entry name" value="Concanavalin A-like lectins/glucanases"/>
    <property type="match status" value="1"/>
</dbReference>
<keyword evidence="3 11" id="KW-0812">Transmembrane</keyword>
<evidence type="ECO:0000259" key="14">
    <source>
        <dbReference type="PROSITE" id="PS50261"/>
    </source>
</evidence>
<dbReference type="CDD" id="cd00110">
    <property type="entry name" value="LamG"/>
    <property type="match status" value="1"/>
</dbReference>
<dbReference type="Gene3D" id="2.60.40.2030">
    <property type="match status" value="33"/>
</dbReference>
<keyword evidence="5" id="KW-0677">Repeat</keyword>
<feature type="transmembrane region" description="Helical" evidence="11">
    <location>
        <begin position="6008"/>
        <end position="6030"/>
    </location>
</feature>
<evidence type="ECO:0000313" key="15">
    <source>
        <dbReference type="Proteomes" id="UP000694888"/>
    </source>
</evidence>
<dbReference type="InterPro" id="IPR003644">
    <property type="entry name" value="Calx_beta"/>
</dbReference>
<dbReference type="Pfam" id="PF00002">
    <property type="entry name" value="7tm_2"/>
    <property type="match status" value="1"/>
</dbReference>
<dbReference type="Gene3D" id="1.20.1070.10">
    <property type="entry name" value="Rhodopsin 7-helix transmembrane proteins"/>
    <property type="match status" value="1"/>
</dbReference>
<keyword evidence="15" id="KW-1185">Reference proteome</keyword>
<feature type="transmembrane region" description="Helical" evidence="11">
    <location>
        <begin position="5838"/>
        <end position="5862"/>
    </location>
</feature>
<dbReference type="InterPro" id="IPR013320">
    <property type="entry name" value="ConA-like_dom_sf"/>
</dbReference>
<dbReference type="InterPro" id="IPR009039">
    <property type="entry name" value="EAR"/>
</dbReference>
<feature type="transmembrane region" description="Helical" evidence="11">
    <location>
        <begin position="6084"/>
        <end position="6105"/>
    </location>
</feature>
<dbReference type="Gene3D" id="2.60.220.50">
    <property type="match status" value="1"/>
</dbReference>
<evidence type="ECO:0000256" key="2">
    <source>
        <dbReference type="ARBA" id="ARBA00004645"/>
    </source>
</evidence>
<evidence type="ECO:0000256" key="7">
    <source>
        <dbReference type="ARBA" id="ARBA00022989"/>
    </source>
</evidence>
<feature type="transmembrane region" description="Helical" evidence="11">
    <location>
        <begin position="5953"/>
        <end position="5980"/>
    </location>
</feature>
<dbReference type="Proteomes" id="UP000694888">
    <property type="component" value="Unplaced"/>
</dbReference>
<evidence type="ECO:0000256" key="8">
    <source>
        <dbReference type="ARBA" id="ARBA00023136"/>
    </source>
</evidence>
<dbReference type="InterPro" id="IPR026919">
    <property type="entry name" value="ADGRV1"/>
</dbReference>